<dbReference type="AlphaFoldDB" id="A0A8H3FIV4"/>
<dbReference type="InterPro" id="IPR000866">
    <property type="entry name" value="AhpC/TSA"/>
</dbReference>
<evidence type="ECO:0000313" key="3">
    <source>
        <dbReference type="Proteomes" id="UP000664169"/>
    </source>
</evidence>
<dbReference type="Proteomes" id="UP000664169">
    <property type="component" value="Unassembled WGS sequence"/>
</dbReference>
<gene>
    <name evidence="2" type="ORF">GOMPHAMPRED_004018</name>
</gene>
<reference evidence="2" key="1">
    <citation type="submission" date="2021-03" db="EMBL/GenBank/DDBJ databases">
        <authorList>
            <person name="Tagirdzhanova G."/>
        </authorList>
    </citation>
    <scope>NUCLEOTIDE SEQUENCE</scope>
</reference>
<organism evidence="2 3">
    <name type="scientific">Gomphillus americanus</name>
    <dbReference type="NCBI Taxonomy" id="1940652"/>
    <lineage>
        <taxon>Eukaryota</taxon>
        <taxon>Fungi</taxon>
        <taxon>Dikarya</taxon>
        <taxon>Ascomycota</taxon>
        <taxon>Pezizomycotina</taxon>
        <taxon>Lecanoromycetes</taxon>
        <taxon>OSLEUM clade</taxon>
        <taxon>Ostropomycetidae</taxon>
        <taxon>Ostropales</taxon>
        <taxon>Graphidaceae</taxon>
        <taxon>Gomphilloideae</taxon>
        <taxon>Gomphillus</taxon>
    </lineage>
</organism>
<protein>
    <recommendedName>
        <fullName evidence="1">Alkyl hydroperoxide reductase subunit C/ Thiol specific antioxidant domain-containing protein</fullName>
    </recommendedName>
</protein>
<dbReference type="Gene3D" id="3.40.30.10">
    <property type="entry name" value="Glutaredoxin"/>
    <property type="match status" value="1"/>
</dbReference>
<name>A0A8H3FIV4_9LECA</name>
<dbReference type="GO" id="GO:0016209">
    <property type="term" value="F:antioxidant activity"/>
    <property type="evidence" value="ECO:0007669"/>
    <property type="project" value="InterPro"/>
</dbReference>
<comment type="caution">
    <text evidence="2">The sequence shown here is derived from an EMBL/GenBank/DDBJ whole genome shotgun (WGS) entry which is preliminary data.</text>
</comment>
<dbReference type="EMBL" id="CAJPDQ010000024">
    <property type="protein sequence ID" value="CAF9925947.1"/>
    <property type="molecule type" value="Genomic_DNA"/>
</dbReference>
<accession>A0A8H3FIV4</accession>
<dbReference type="OrthoDB" id="407518at2759"/>
<proteinExistence type="predicted"/>
<evidence type="ECO:0000313" key="2">
    <source>
        <dbReference type="EMBL" id="CAF9925947.1"/>
    </source>
</evidence>
<dbReference type="InterPro" id="IPR036249">
    <property type="entry name" value="Thioredoxin-like_sf"/>
</dbReference>
<sequence length="179" mass="20361">MEHQDALATYNSLKKQKDFAFIVYFRGHWCPFCMSYLTELETIRSSIEERNGGILVVTAEEESQLAPVRKIYKGTIISDPSHELASHLRSTDLIDIAKTPRGGYVYGMAQPGVLVVRGDEKLYSWAIVPSTMNLYGAKDRPSLVQIKENIFAQIDGKKKPHKMIKTQTFWQGIRYKAFG</sequence>
<dbReference type="GO" id="GO:0016491">
    <property type="term" value="F:oxidoreductase activity"/>
    <property type="evidence" value="ECO:0007669"/>
    <property type="project" value="InterPro"/>
</dbReference>
<evidence type="ECO:0000259" key="1">
    <source>
        <dbReference type="Pfam" id="PF00578"/>
    </source>
</evidence>
<dbReference type="SUPFAM" id="SSF52833">
    <property type="entry name" value="Thioredoxin-like"/>
    <property type="match status" value="1"/>
</dbReference>
<keyword evidence="3" id="KW-1185">Reference proteome</keyword>
<dbReference type="Pfam" id="PF00578">
    <property type="entry name" value="AhpC-TSA"/>
    <property type="match status" value="1"/>
</dbReference>
<feature type="domain" description="Alkyl hydroperoxide reductase subunit C/ Thiol specific antioxidant" evidence="1">
    <location>
        <begin position="12"/>
        <end position="121"/>
    </location>
</feature>